<evidence type="ECO:0000313" key="3">
    <source>
        <dbReference type="Proteomes" id="UP000233837"/>
    </source>
</evidence>
<reference evidence="2 3" key="2">
    <citation type="journal article" date="2017" name="Nature">
        <title>The Apostasia genome and the evolution of orchids.</title>
        <authorList>
            <person name="Zhang G.Q."/>
            <person name="Liu K.W."/>
            <person name="Li Z."/>
            <person name="Lohaus R."/>
            <person name="Hsiao Y.Y."/>
            <person name="Niu S.C."/>
            <person name="Wang J.Y."/>
            <person name="Lin Y.C."/>
            <person name="Xu Q."/>
            <person name="Chen L.J."/>
            <person name="Yoshida K."/>
            <person name="Fujiwara S."/>
            <person name="Wang Z.W."/>
            <person name="Zhang Y.Q."/>
            <person name="Mitsuda N."/>
            <person name="Wang M."/>
            <person name="Liu G.H."/>
            <person name="Pecoraro L."/>
            <person name="Huang H.X."/>
            <person name="Xiao X.J."/>
            <person name="Lin M."/>
            <person name="Wu X.Y."/>
            <person name="Wu W.L."/>
            <person name="Chen Y.Y."/>
            <person name="Chang S.B."/>
            <person name="Sakamoto S."/>
            <person name="Ohme-Takagi M."/>
            <person name="Yagi M."/>
            <person name="Zeng S.J."/>
            <person name="Shen C.Y."/>
            <person name="Yeh C.M."/>
            <person name="Luo Y.B."/>
            <person name="Tsai W.C."/>
            <person name="Van de Peer Y."/>
            <person name="Liu Z.J."/>
        </authorList>
    </citation>
    <scope>NUCLEOTIDE SEQUENCE [LARGE SCALE GENOMIC DNA]</scope>
    <source>
        <tissue evidence="2">The whole plant</tissue>
    </source>
</reference>
<accession>A0A2I0W7V8</accession>
<reference evidence="2 3" key="1">
    <citation type="journal article" date="2016" name="Sci. Rep.">
        <title>The Dendrobium catenatum Lindl. genome sequence provides insights into polysaccharide synthase, floral development and adaptive evolution.</title>
        <authorList>
            <person name="Zhang G.Q."/>
            <person name="Xu Q."/>
            <person name="Bian C."/>
            <person name="Tsai W.C."/>
            <person name="Yeh C.M."/>
            <person name="Liu K.W."/>
            <person name="Yoshida K."/>
            <person name="Zhang L.S."/>
            <person name="Chang S.B."/>
            <person name="Chen F."/>
            <person name="Shi Y."/>
            <person name="Su Y.Y."/>
            <person name="Zhang Y.Q."/>
            <person name="Chen L.J."/>
            <person name="Yin Y."/>
            <person name="Lin M."/>
            <person name="Huang H."/>
            <person name="Deng H."/>
            <person name="Wang Z.W."/>
            <person name="Zhu S.L."/>
            <person name="Zhao X."/>
            <person name="Deng C."/>
            <person name="Niu S.C."/>
            <person name="Huang J."/>
            <person name="Wang M."/>
            <person name="Liu G.H."/>
            <person name="Yang H.J."/>
            <person name="Xiao X.J."/>
            <person name="Hsiao Y.Y."/>
            <person name="Wu W.L."/>
            <person name="Chen Y.Y."/>
            <person name="Mitsuda N."/>
            <person name="Ohme-Takagi M."/>
            <person name="Luo Y.B."/>
            <person name="Van de Peer Y."/>
            <person name="Liu Z.J."/>
        </authorList>
    </citation>
    <scope>NUCLEOTIDE SEQUENCE [LARGE SCALE GENOMIC DNA]</scope>
    <source>
        <tissue evidence="2">The whole plant</tissue>
    </source>
</reference>
<organism evidence="2 3">
    <name type="scientific">Dendrobium catenatum</name>
    <dbReference type="NCBI Taxonomy" id="906689"/>
    <lineage>
        <taxon>Eukaryota</taxon>
        <taxon>Viridiplantae</taxon>
        <taxon>Streptophyta</taxon>
        <taxon>Embryophyta</taxon>
        <taxon>Tracheophyta</taxon>
        <taxon>Spermatophyta</taxon>
        <taxon>Magnoliopsida</taxon>
        <taxon>Liliopsida</taxon>
        <taxon>Asparagales</taxon>
        <taxon>Orchidaceae</taxon>
        <taxon>Epidendroideae</taxon>
        <taxon>Malaxideae</taxon>
        <taxon>Dendrobiinae</taxon>
        <taxon>Dendrobium</taxon>
    </lineage>
</organism>
<dbReference type="EMBL" id="KZ502869">
    <property type="protein sequence ID" value="PKU71730.1"/>
    <property type="molecule type" value="Genomic_DNA"/>
</dbReference>
<sequence>MARLGKLKTADNLLLRGIQVPLNCSLCSGMLENHSQFFFNCDFSLYILKTILPDFNYFLLRPTLPQTLDFIENSGKFNNAEKDFCFLALSCIIYHIWRERNNRRFSDLRNNVVKLICNISSALRLKTFKWKNRNSLLQRFTIM</sequence>
<dbReference type="AlphaFoldDB" id="A0A2I0W7V8"/>
<feature type="domain" description="Reverse transcriptase zinc-binding" evidence="1">
    <location>
        <begin position="5"/>
        <end position="45"/>
    </location>
</feature>
<proteinExistence type="predicted"/>
<evidence type="ECO:0000313" key="2">
    <source>
        <dbReference type="EMBL" id="PKU71730.1"/>
    </source>
</evidence>
<keyword evidence="3" id="KW-1185">Reference proteome</keyword>
<evidence type="ECO:0000259" key="1">
    <source>
        <dbReference type="Pfam" id="PF13966"/>
    </source>
</evidence>
<dbReference type="Proteomes" id="UP000233837">
    <property type="component" value="Unassembled WGS sequence"/>
</dbReference>
<name>A0A2I0W7V8_9ASPA</name>
<dbReference type="Pfam" id="PF13966">
    <property type="entry name" value="zf-RVT"/>
    <property type="match status" value="1"/>
</dbReference>
<gene>
    <name evidence="2" type="ORF">MA16_Dca027592</name>
</gene>
<protein>
    <recommendedName>
        <fullName evidence="1">Reverse transcriptase zinc-binding domain-containing protein</fullName>
    </recommendedName>
</protein>
<dbReference type="InterPro" id="IPR026960">
    <property type="entry name" value="RVT-Znf"/>
</dbReference>